<feature type="non-terminal residue" evidence="2">
    <location>
        <position position="57"/>
    </location>
</feature>
<reference evidence="2 3" key="1">
    <citation type="journal article" date="2013" name="Genome Announc.">
        <title>Draft Genome Sequence for Desulfovibrio africanus Strain PCS.</title>
        <authorList>
            <person name="Brown S.D."/>
            <person name="Utturkar S.M."/>
            <person name="Arkin A.P."/>
            <person name="Deutschbauer A.M."/>
            <person name="Elias D.A."/>
            <person name="Hazen T.C."/>
            <person name="Chakraborty R."/>
        </authorList>
    </citation>
    <scope>NUCLEOTIDE SEQUENCE [LARGE SCALE GENOMIC DNA]</scope>
    <source>
        <strain evidence="2 3">PCS</strain>
    </source>
</reference>
<dbReference type="Proteomes" id="UP000011922">
    <property type="component" value="Unassembled WGS sequence"/>
</dbReference>
<accession>M5PZT0</accession>
<proteinExistence type="predicted"/>
<name>M5PZT0_DESAF</name>
<dbReference type="AlphaFoldDB" id="M5PZT0"/>
<evidence type="ECO:0000256" key="1">
    <source>
        <dbReference type="SAM" id="MobiDB-lite"/>
    </source>
</evidence>
<evidence type="ECO:0000313" key="3">
    <source>
        <dbReference type="Proteomes" id="UP000011922"/>
    </source>
</evidence>
<sequence length="57" mass="6146">MIILAASTLASVSNSTPRELWPDGLAAVERTRRGPPHGSAQMQERPDRSFMTDPAAP</sequence>
<dbReference type="EMBL" id="AOSV01000034">
    <property type="protein sequence ID" value="EMG36121.1"/>
    <property type="molecule type" value="Genomic_DNA"/>
</dbReference>
<evidence type="ECO:0000313" key="2">
    <source>
        <dbReference type="EMBL" id="EMG36121.1"/>
    </source>
</evidence>
<protein>
    <submittedName>
        <fullName evidence="2">Uncharacterized protein</fullName>
    </submittedName>
</protein>
<organism evidence="2 3">
    <name type="scientific">Desulfocurvibacter africanus PCS</name>
    <dbReference type="NCBI Taxonomy" id="1262666"/>
    <lineage>
        <taxon>Bacteria</taxon>
        <taxon>Pseudomonadati</taxon>
        <taxon>Thermodesulfobacteriota</taxon>
        <taxon>Desulfovibrionia</taxon>
        <taxon>Desulfovibrionales</taxon>
        <taxon>Desulfovibrionaceae</taxon>
        <taxon>Desulfocurvibacter</taxon>
    </lineage>
</organism>
<gene>
    <name evidence="2" type="ORF">PCS_03137</name>
</gene>
<comment type="caution">
    <text evidence="2">The sequence shown here is derived from an EMBL/GenBank/DDBJ whole genome shotgun (WGS) entry which is preliminary data.</text>
</comment>
<feature type="region of interest" description="Disordered" evidence="1">
    <location>
        <begin position="29"/>
        <end position="57"/>
    </location>
</feature>